<sequence>MVSPLATVTGATVATAVALRGTHRRTKSGGRGRGASPRSDKAPAAIPRDAEAVTRRGLTRTKASEREEGDVADGDRRAFFAAATGLFSPHALKVDANRDARSNIPLGPACLLDDANDASRADAPAPARGGGAGRIWGNGVLALMLGAAGFGRVHHAPMNDYAHAAVTTGTVAKGGVSSKAGGVGARDGGGRGGMEPSAAHIEEHGGSRVYSKSLLPGVKSAKGKLRQHPDHIGPVPNPHFEDVVCSKWFVGSLNAIG</sequence>
<proteinExistence type="predicted"/>
<dbReference type="Proteomes" id="UP000002009">
    <property type="component" value="Chromosome 5"/>
</dbReference>
<dbReference type="GeneID" id="8243326"/>
<keyword evidence="3" id="KW-1185">Reference proteome</keyword>
<dbReference type="InParanoid" id="C1E5R1"/>
<feature type="region of interest" description="Disordered" evidence="1">
    <location>
        <begin position="18"/>
        <end position="71"/>
    </location>
</feature>
<evidence type="ECO:0000256" key="1">
    <source>
        <dbReference type="SAM" id="MobiDB-lite"/>
    </source>
</evidence>
<accession>C1E5R1</accession>
<dbReference type="KEGG" id="mis:MICPUN_58404"/>
<dbReference type="AlphaFoldDB" id="C1E5R1"/>
<dbReference type="OrthoDB" id="10626833at2759"/>
<feature type="compositionally biased region" description="Basic residues" evidence="1">
    <location>
        <begin position="21"/>
        <end position="30"/>
    </location>
</feature>
<protein>
    <submittedName>
        <fullName evidence="2">Uncharacterized protein</fullName>
    </submittedName>
</protein>
<gene>
    <name evidence="2" type="ORF">MICPUN_58404</name>
</gene>
<dbReference type="RefSeq" id="XP_002502421.1">
    <property type="nucleotide sequence ID" value="XM_002502375.1"/>
</dbReference>
<evidence type="ECO:0000313" key="3">
    <source>
        <dbReference type="Proteomes" id="UP000002009"/>
    </source>
</evidence>
<dbReference type="EMBL" id="CP001326">
    <property type="protein sequence ID" value="ACO63679.1"/>
    <property type="molecule type" value="Genomic_DNA"/>
</dbReference>
<reference evidence="2 3" key="1">
    <citation type="journal article" date="2009" name="Science">
        <title>Green evolution and dynamic adaptations revealed by genomes of the marine picoeukaryotes Micromonas.</title>
        <authorList>
            <person name="Worden A.Z."/>
            <person name="Lee J.H."/>
            <person name="Mock T."/>
            <person name="Rouze P."/>
            <person name="Simmons M.P."/>
            <person name="Aerts A.L."/>
            <person name="Allen A.E."/>
            <person name="Cuvelier M.L."/>
            <person name="Derelle E."/>
            <person name="Everett M.V."/>
            <person name="Foulon E."/>
            <person name="Grimwood J."/>
            <person name="Gundlach H."/>
            <person name="Henrissat B."/>
            <person name="Napoli C."/>
            <person name="McDonald S.M."/>
            <person name="Parker M.S."/>
            <person name="Rombauts S."/>
            <person name="Salamov A."/>
            <person name="Von Dassow P."/>
            <person name="Badger J.H."/>
            <person name="Coutinho P.M."/>
            <person name="Demir E."/>
            <person name="Dubchak I."/>
            <person name="Gentemann C."/>
            <person name="Eikrem W."/>
            <person name="Gready J.E."/>
            <person name="John U."/>
            <person name="Lanier W."/>
            <person name="Lindquist E.A."/>
            <person name="Lucas S."/>
            <person name="Mayer K.F."/>
            <person name="Moreau H."/>
            <person name="Not F."/>
            <person name="Otillar R."/>
            <person name="Panaud O."/>
            <person name="Pangilinan J."/>
            <person name="Paulsen I."/>
            <person name="Piegu B."/>
            <person name="Poliakov A."/>
            <person name="Robbens S."/>
            <person name="Schmutz J."/>
            <person name="Toulza E."/>
            <person name="Wyss T."/>
            <person name="Zelensky A."/>
            <person name="Zhou K."/>
            <person name="Armbrust E.V."/>
            <person name="Bhattacharya D."/>
            <person name="Goodenough U.W."/>
            <person name="Van de Peer Y."/>
            <person name="Grigoriev I.V."/>
        </authorList>
    </citation>
    <scope>NUCLEOTIDE SEQUENCE [LARGE SCALE GENOMIC DNA]</scope>
    <source>
        <strain evidence="3">RCC299 / NOUM17</strain>
    </source>
</reference>
<evidence type="ECO:0000313" key="2">
    <source>
        <dbReference type="EMBL" id="ACO63679.1"/>
    </source>
</evidence>
<organism evidence="2 3">
    <name type="scientific">Micromonas commoda (strain RCC299 / NOUM17 / CCMP2709)</name>
    <name type="common">Picoplanktonic green alga</name>
    <dbReference type="NCBI Taxonomy" id="296587"/>
    <lineage>
        <taxon>Eukaryota</taxon>
        <taxon>Viridiplantae</taxon>
        <taxon>Chlorophyta</taxon>
        <taxon>Mamiellophyceae</taxon>
        <taxon>Mamiellales</taxon>
        <taxon>Mamiellaceae</taxon>
        <taxon>Micromonas</taxon>
    </lineage>
</organism>
<name>C1E5R1_MICCC</name>